<organism evidence="1 2">
    <name type="scientific">Sebaldella termitidis (strain ATCC 33386 / NCTC 11300)</name>
    <dbReference type="NCBI Taxonomy" id="526218"/>
    <lineage>
        <taxon>Bacteria</taxon>
        <taxon>Fusobacteriati</taxon>
        <taxon>Fusobacteriota</taxon>
        <taxon>Fusobacteriia</taxon>
        <taxon>Fusobacteriales</taxon>
        <taxon>Leptotrichiaceae</taxon>
        <taxon>Sebaldella</taxon>
    </lineage>
</organism>
<dbReference type="AlphaFoldDB" id="D1AHV1"/>
<reference evidence="1 2" key="2">
    <citation type="journal article" date="2010" name="Stand. Genomic Sci.">
        <title>Complete genome sequence of Sebaldella termitidis type strain (NCTC 11300).</title>
        <authorList>
            <person name="Harmon-Smith M."/>
            <person name="Celia L."/>
            <person name="Chertkov O."/>
            <person name="Lapidus A."/>
            <person name="Copeland A."/>
            <person name="Glavina Del Rio T."/>
            <person name="Nolan M."/>
            <person name="Lucas S."/>
            <person name="Tice H."/>
            <person name="Cheng J.F."/>
            <person name="Han C."/>
            <person name="Detter J.C."/>
            <person name="Bruce D."/>
            <person name="Goodwin L."/>
            <person name="Pitluck S."/>
            <person name="Pati A."/>
            <person name="Liolios K."/>
            <person name="Ivanova N."/>
            <person name="Mavromatis K."/>
            <person name="Mikhailova N."/>
            <person name="Chen A."/>
            <person name="Palaniappan K."/>
            <person name="Land M."/>
            <person name="Hauser L."/>
            <person name="Chang Y.J."/>
            <person name="Jeffries C.D."/>
            <person name="Brettin T."/>
            <person name="Goker M."/>
            <person name="Beck B."/>
            <person name="Bristow J."/>
            <person name="Eisen J.A."/>
            <person name="Markowitz V."/>
            <person name="Hugenholtz P."/>
            <person name="Kyrpides N.C."/>
            <person name="Klenk H.P."/>
            <person name="Chen F."/>
        </authorList>
    </citation>
    <scope>NUCLEOTIDE SEQUENCE [LARGE SCALE GENOMIC DNA]</scope>
    <source>
        <strain evidence="2">ATCC 33386 / NCTC 11300</strain>
    </source>
</reference>
<reference evidence="2" key="1">
    <citation type="submission" date="2009-09" db="EMBL/GenBank/DDBJ databases">
        <title>The complete chromosome of Sebaldella termitidis ATCC 33386.</title>
        <authorList>
            <consortium name="US DOE Joint Genome Institute (JGI-PGF)"/>
            <person name="Lucas S."/>
            <person name="Copeland A."/>
            <person name="Lapidus A."/>
            <person name="Glavina del Rio T."/>
            <person name="Dalin E."/>
            <person name="Tice H."/>
            <person name="Bruce D."/>
            <person name="Goodwin L."/>
            <person name="Pitluck S."/>
            <person name="Kyrpides N."/>
            <person name="Mavromatis K."/>
            <person name="Ivanova N."/>
            <person name="Mikhailova N."/>
            <person name="Sims D."/>
            <person name="Meincke L."/>
            <person name="Brettin T."/>
            <person name="Detter J.C."/>
            <person name="Han C."/>
            <person name="Larimer F."/>
            <person name="Land M."/>
            <person name="Hauser L."/>
            <person name="Markowitz V."/>
            <person name="Cheng J.F."/>
            <person name="Hugenholtz P."/>
            <person name="Woyke T."/>
            <person name="Wu D."/>
            <person name="Eisen J.A."/>
        </authorList>
    </citation>
    <scope>NUCLEOTIDE SEQUENCE [LARGE SCALE GENOMIC DNA]</scope>
    <source>
        <strain evidence="2">ATCC 33386 / NCTC 11300</strain>
    </source>
</reference>
<evidence type="ECO:0000313" key="2">
    <source>
        <dbReference type="Proteomes" id="UP000000845"/>
    </source>
</evidence>
<dbReference type="InterPro" id="IPR025460">
    <property type="entry name" value="DUF4280"/>
</dbReference>
<protein>
    <submittedName>
        <fullName evidence="1">Uncharacterized protein</fullName>
    </submittedName>
</protein>
<sequence>MESDLYGQFLIWFETYSKVVFEGSEALLEDSHCFCPYGGRITISDSKQIDYALAMTELFGDFANTVEQMKDSIENLSDMAVKSLIGMFDGAMTEYFAKEEARLLEAVNFSKNNTMSAYMTMQTGNDPKEKLAELRRSRSVYEANNWNDIKDINLKDVYAKMQENPNKVELGPRKISGLMALSNPLLAAGYYVETRVRNIRSVLPDMTIRDFFRRGVSKEGITELSAGIDSRNKKMLPGLFGGDVLQSSFTAGYSYYDPVESMKIVDSLSDDGKAAYMLRKEANDGMSAYRDIYGYYQMVKALDMSMKGKVKTGSKVDILDEELEELELYRRGKNIGDFEELEELMTKRNVLKVIDDAGMNFDGIKIKISRDKGMLRRQLLEWTPDNGKLVYLYPNAFKNTETLVTTLGHEKIHILQVRKYGIPLGSEKLVFFEDVAQRSEGLWWARYKARNGVK</sequence>
<dbReference type="eggNOG" id="ENOG5032CB4">
    <property type="taxonomic scope" value="Bacteria"/>
</dbReference>
<accession>D1AHV1</accession>
<name>D1AHV1_SEBTE</name>
<dbReference type="Proteomes" id="UP000000845">
    <property type="component" value="Chromosome"/>
</dbReference>
<proteinExistence type="predicted"/>
<dbReference type="Pfam" id="PF14107">
    <property type="entry name" value="DUF4280"/>
    <property type="match status" value="1"/>
</dbReference>
<dbReference type="EMBL" id="CP001739">
    <property type="protein sequence ID" value="ACZ08335.1"/>
    <property type="molecule type" value="Genomic_DNA"/>
</dbReference>
<gene>
    <name evidence="1" type="ordered locus">Sterm_1473</name>
</gene>
<keyword evidence="2" id="KW-1185">Reference proteome</keyword>
<evidence type="ECO:0000313" key="1">
    <source>
        <dbReference type="EMBL" id="ACZ08335.1"/>
    </source>
</evidence>
<dbReference type="HOGENOM" id="CLU_599768_0_0_0"/>
<dbReference type="KEGG" id="str:Sterm_1473"/>